<dbReference type="PANTHER" id="PTHR30399">
    <property type="entry name" value="UNCHARACTERIZED PROTEIN YGJP"/>
    <property type="match status" value="1"/>
</dbReference>
<dbReference type="Pfam" id="PF01863">
    <property type="entry name" value="YgjP-like"/>
    <property type="match status" value="1"/>
</dbReference>
<dbReference type="Gene3D" id="3.30.2010.10">
    <property type="entry name" value="Metalloproteases ('zincins'), catalytic domain"/>
    <property type="match status" value="1"/>
</dbReference>
<feature type="domain" description="YgjP-like metallopeptidase" evidence="1">
    <location>
        <begin position="32"/>
        <end position="234"/>
    </location>
</feature>
<dbReference type="InterPro" id="IPR002725">
    <property type="entry name" value="YgjP-like_metallopeptidase"/>
</dbReference>
<evidence type="ECO:0000313" key="2">
    <source>
        <dbReference type="EMBL" id="MBD8526633.1"/>
    </source>
</evidence>
<dbReference type="Proteomes" id="UP000613768">
    <property type="component" value="Unassembled WGS sequence"/>
</dbReference>
<protein>
    <submittedName>
        <fullName evidence="2">M48 family metallopeptidase</fullName>
    </submittedName>
</protein>
<dbReference type="CDD" id="cd07344">
    <property type="entry name" value="M48_yhfN_like"/>
    <property type="match status" value="1"/>
</dbReference>
<evidence type="ECO:0000313" key="3">
    <source>
        <dbReference type="Proteomes" id="UP000613768"/>
    </source>
</evidence>
<evidence type="ECO:0000259" key="1">
    <source>
        <dbReference type="Pfam" id="PF01863"/>
    </source>
</evidence>
<dbReference type="AlphaFoldDB" id="A0AAW3ZKZ5"/>
<comment type="caution">
    <text evidence="2">The sequence shown here is derived from an EMBL/GenBank/DDBJ whole genome shotgun (WGS) entry which is preliminary data.</text>
</comment>
<dbReference type="PANTHER" id="PTHR30399:SF1">
    <property type="entry name" value="UTP PYROPHOSPHATASE"/>
    <property type="match status" value="1"/>
</dbReference>
<dbReference type="EMBL" id="JACYTR010000027">
    <property type="protein sequence ID" value="MBD8526633.1"/>
    <property type="molecule type" value="Genomic_DNA"/>
</dbReference>
<proteinExistence type="predicted"/>
<gene>
    <name evidence="2" type="ORF">IFO71_12885</name>
</gene>
<sequence>MKRQVQVRELAGAVDESGAPLQVRWVVEPRARRLRLTVSEAGARLTLPPGVSERQAESFVEQHRGWLSQQWQLHRPPQLPGLRERDHLPLRGETRPIVWREARFARIQLADATVCIEAPAGFSEQRLGRLLADFYQAQARADLGRWLPALLPGLPRVPQRFRLHPLRSLWGALNPGGTLSLDLALILAPDDAYRYVLVHELCHLIQPNHSPAFWREVEARFGDWRPQRRWLRQHGLALKQELAALLGNL</sequence>
<dbReference type="InterPro" id="IPR053136">
    <property type="entry name" value="UTP_pyrophosphatase-like"/>
</dbReference>
<dbReference type="RefSeq" id="WP_192030054.1">
    <property type="nucleotide sequence ID" value="NZ_JACYTR010000027.1"/>
</dbReference>
<keyword evidence="3" id="KW-1185">Reference proteome</keyword>
<reference evidence="2 3" key="1">
    <citation type="submission" date="2020-09" db="EMBL/GenBank/DDBJ databases">
        <title>Pseudoxanthomonas sp. CAU 1598 isolated from sand of Yaerae Beach.</title>
        <authorList>
            <person name="Kim W."/>
        </authorList>
    </citation>
    <scope>NUCLEOTIDE SEQUENCE [LARGE SCALE GENOMIC DNA]</scope>
    <source>
        <strain evidence="2 3">CAU 1598</strain>
    </source>
</reference>
<name>A0AAW3ZKZ5_9GAMM</name>
<accession>A0AAW3ZKZ5</accession>
<organism evidence="2 3">
    <name type="scientific">Pseudomarimonas arenosa</name>
    <dbReference type="NCBI Taxonomy" id="2774145"/>
    <lineage>
        <taxon>Bacteria</taxon>
        <taxon>Pseudomonadati</taxon>
        <taxon>Pseudomonadota</taxon>
        <taxon>Gammaproteobacteria</taxon>
        <taxon>Lysobacterales</taxon>
        <taxon>Lysobacteraceae</taxon>
        <taxon>Pseudomarimonas</taxon>
    </lineage>
</organism>